<dbReference type="RefSeq" id="WP_090259237.1">
    <property type="nucleotide sequence ID" value="NZ_FOIR01000002.1"/>
</dbReference>
<protein>
    <recommendedName>
        <fullName evidence="4">DoxX protein</fullName>
    </recommendedName>
</protein>
<evidence type="ECO:0008006" key="4">
    <source>
        <dbReference type="Google" id="ProtNLM"/>
    </source>
</evidence>
<dbReference type="GeneID" id="99987536"/>
<feature type="transmembrane region" description="Helical" evidence="1">
    <location>
        <begin position="52"/>
        <end position="73"/>
    </location>
</feature>
<keyword evidence="3" id="KW-1185">Reference proteome</keyword>
<evidence type="ECO:0000256" key="1">
    <source>
        <dbReference type="SAM" id="Phobius"/>
    </source>
</evidence>
<proteinExistence type="predicted"/>
<keyword evidence="1" id="KW-0472">Membrane</keyword>
<gene>
    <name evidence="2" type="ORF">SAMN05216290_2851</name>
</gene>
<keyword evidence="1" id="KW-1133">Transmembrane helix</keyword>
<feature type="transmembrane region" description="Helical" evidence="1">
    <location>
        <begin position="80"/>
        <end position="100"/>
    </location>
</feature>
<organism evidence="2 3">
    <name type="scientific">Roseivirga pacifica</name>
    <dbReference type="NCBI Taxonomy" id="1267423"/>
    <lineage>
        <taxon>Bacteria</taxon>
        <taxon>Pseudomonadati</taxon>
        <taxon>Bacteroidota</taxon>
        <taxon>Cytophagia</taxon>
        <taxon>Cytophagales</taxon>
        <taxon>Roseivirgaceae</taxon>
        <taxon>Roseivirga</taxon>
    </lineage>
</organism>
<reference evidence="3" key="1">
    <citation type="submission" date="2016-10" db="EMBL/GenBank/DDBJ databases">
        <authorList>
            <person name="Varghese N."/>
            <person name="Submissions S."/>
        </authorList>
    </citation>
    <scope>NUCLEOTIDE SEQUENCE [LARGE SCALE GENOMIC DNA]</scope>
    <source>
        <strain evidence="3">CGMCC 1.12402</strain>
    </source>
</reference>
<feature type="transmembrane region" description="Helical" evidence="1">
    <location>
        <begin position="172"/>
        <end position="190"/>
    </location>
</feature>
<feature type="transmembrane region" description="Helical" evidence="1">
    <location>
        <begin position="147"/>
        <end position="166"/>
    </location>
</feature>
<dbReference type="AlphaFoldDB" id="A0A1I0QX23"/>
<dbReference type="EMBL" id="FOIR01000002">
    <property type="protein sequence ID" value="SEW32347.1"/>
    <property type="molecule type" value="Genomic_DNA"/>
</dbReference>
<dbReference type="OrthoDB" id="940265at2"/>
<dbReference type="Proteomes" id="UP000199437">
    <property type="component" value="Unassembled WGS sequence"/>
</dbReference>
<accession>A0A1I0QX23</accession>
<feature type="transmembrane region" description="Helical" evidence="1">
    <location>
        <begin position="12"/>
        <end position="32"/>
    </location>
</feature>
<sequence length="206" mass="23294">MNIEKLNKTGVLGTRMFLGLIFFTAGMSKLYADHKFPGLIGPVWLEDRLAEHGLAMYARFIAWSQVVAGFLLLSQRFASLGAILTFPIILNIFMVTVSMGWKGTPYVNAVFLLMNTYLLLADYHKFKHILSNKSVQVRPIPIQRNSIQADWIWGICLMMILASVFVSRANLIVGWALCALALVTIVWNQLRKKSENNLKQAETFPE</sequence>
<keyword evidence="1" id="KW-0812">Transmembrane</keyword>
<name>A0A1I0QX23_9BACT</name>
<evidence type="ECO:0000313" key="3">
    <source>
        <dbReference type="Proteomes" id="UP000199437"/>
    </source>
</evidence>
<evidence type="ECO:0000313" key="2">
    <source>
        <dbReference type="EMBL" id="SEW32347.1"/>
    </source>
</evidence>
<dbReference type="STRING" id="1267423.SAMN05216290_2851"/>